<dbReference type="Pfam" id="PF08969">
    <property type="entry name" value="USP8_dimer"/>
    <property type="match status" value="1"/>
</dbReference>
<gene>
    <name evidence="12" type="ORF">CLODIP_2_CD15577</name>
</gene>
<keyword evidence="8" id="KW-0482">Metalloprotease</keyword>
<keyword evidence="6" id="KW-0378">Hydrolase</keyword>
<dbReference type="Gene3D" id="1.20.58.80">
    <property type="entry name" value="Phosphotransferase system, lactose/cellobiose-type IIA subunit"/>
    <property type="match status" value="1"/>
</dbReference>
<evidence type="ECO:0000256" key="1">
    <source>
        <dbReference type="ARBA" id="ARBA00001947"/>
    </source>
</evidence>
<dbReference type="GO" id="GO:0061578">
    <property type="term" value="F:K63-linked deubiquitinase activity"/>
    <property type="evidence" value="ECO:0007669"/>
    <property type="project" value="InterPro"/>
</dbReference>
<name>A0A8S1D948_9INSE</name>
<reference evidence="12 13" key="1">
    <citation type="submission" date="2020-04" db="EMBL/GenBank/DDBJ databases">
        <authorList>
            <person name="Alioto T."/>
            <person name="Alioto T."/>
            <person name="Gomez Garrido J."/>
        </authorList>
    </citation>
    <scope>NUCLEOTIDE SEQUENCE [LARGE SCALE GENOMIC DNA]</scope>
</reference>
<dbReference type="PANTHER" id="PTHR12947">
    <property type="entry name" value="AMSH-LIKE PROTEASE"/>
    <property type="match status" value="1"/>
</dbReference>
<protein>
    <recommendedName>
        <fullName evidence="11">MPN domain-containing protein</fullName>
    </recommendedName>
</protein>
<comment type="similarity">
    <text evidence="2">Belongs to the peptidase M67C family.</text>
</comment>
<evidence type="ECO:0000256" key="6">
    <source>
        <dbReference type="ARBA" id="ARBA00022801"/>
    </source>
</evidence>
<evidence type="ECO:0000256" key="2">
    <source>
        <dbReference type="ARBA" id="ARBA00010981"/>
    </source>
</evidence>
<dbReference type="CDD" id="cd22249">
    <property type="entry name" value="UDM1_RNF168_RNF169-like"/>
    <property type="match status" value="1"/>
</dbReference>
<sequence length="460" mass="52409">MTIDEKDGTEAPQFNESNTGKQDPPVRRLNVSLKSRATGVGTPLTSDFSRHCFVTELKNRTRRYFRSGLEMVRMANCYSEEGNLESAFIIYMKFIVLFLEKIRNHPDLSSVKPVDREINKQKLKEVLPVAEKIKTQLLVRFTEEYELYMAKVEKRRIAEEKARREEMARKEKELSEKLAALEMKEATNYHKQPPYGPKESKLIVPIAPLPSDINYPSDPDALEDDDEEKYAAESYDKNLGPTYPVPDRSLKPSKLDIPTGSILKPNVDRSTKPLSLLSPSLHNQLGLRKVIIPSKLMPKFMSLAQKNTDQNTETCGILAGSMVKNQLYITHLLVPKQKGTPDSCTTMSEEEIFDFQDRQDLITFGWIHTHPSQTSFLSSVDLHTHCSYQRMMPEAVAIVCAPRYKETGIYMLTTNYGLDFIANCKSTGFHPHPSEPPLFTTAEHAVFDDYAPIEVVDLRR</sequence>
<keyword evidence="4" id="KW-0479">Metal-binding</keyword>
<dbReference type="InterPro" id="IPR037518">
    <property type="entry name" value="MPN"/>
</dbReference>
<dbReference type="InterPro" id="IPR044098">
    <property type="entry name" value="STAMBP/STALP-like_MPN"/>
</dbReference>
<keyword evidence="7" id="KW-0862">Zinc</keyword>
<dbReference type="GO" id="GO:0005768">
    <property type="term" value="C:endosome"/>
    <property type="evidence" value="ECO:0007669"/>
    <property type="project" value="TreeGrafter"/>
</dbReference>
<dbReference type="PROSITE" id="PS50249">
    <property type="entry name" value="MPN"/>
    <property type="match status" value="1"/>
</dbReference>
<accession>A0A8S1D948</accession>
<dbReference type="OrthoDB" id="3640at2759"/>
<dbReference type="GO" id="GO:0006508">
    <property type="term" value="P:proteolysis"/>
    <property type="evidence" value="ECO:0007669"/>
    <property type="project" value="UniProtKB-KW"/>
</dbReference>
<dbReference type="EMBL" id="CADEPI010000145">
    <property type="protein sequence ID" value="CAB3377444.1"/>
    <property type="molecule type" value="Genomic_DNA"/>
</dbReference>
<evidence type="ECO:0000256" key="8">
    <source>
        <dbReference type="ARBA" id="ARBA00023049"/>
    </source>
</evidence>
<dbReference type="SUPFAM" id="SSF102712">
    <property type="entry name" value="JAB1/MPN domain"/>
    <property type="match status" value="1"/>
</dbReference>
<organism evidence="12 13">
    <name type="scientific">Cloeon dipterum</name>
    <dbReference type="NCBI Taxonomy" id="197152"/>
    <lineage>
        <taxon>Eukaryota</taxon>
        <taxon>Metazoa</taxon>
        <taxon>Ecdysozoa</taxon>
        <taxon>Arthropoda</taxon>
        <taxon>Hexapoda</taxon>
        <taxon>Insecta</taxon>
        <taxon>Pterygota</taxon>
        <taxon>Palaeoptera</taxon>
        <taxon>Ephemeroptera</taxon>
        <taxon>Pisciforma</taxon>
        <taxon>Baetidae</taxon>
        <taxon>Cloeon</taxon>
    </lineage>
</organism>
<evidence type="ECO:0000313" key="13">
    <source>
        <dbReference type="Proteomes" id="UP000494165"/>
    </source>
</evidence>
<feature type="coiled-coil region" evidence="9">
    <location>
        <begin position="150"/>
        <end position="187"/>
    </location>
</feature>
<comment type="caution">
    <text evidence="12">The sequence shown here is derived from an EMBL/GenBank/DDBJ whole genome shotgun (WGS) entry which is preliminary data.</text>
</comment>
<feature type="compositionally biased region" description="Polar residues" evidence="10">
    <location>
        <begin position="12"/>
        <end position="21"/>
    </location>
</feature>
<keyword evidence="3" id="KW-0645">Protease</keyword>
<feature type="domain" description="MPN" evidence="11">
    <location>
        <begin position="290"/>
        <end position="418"/>
    </location>
</feature>
<dbReference type="PANTHER" id="PTHR12947:SF13">
    <property type="entry name" value="FI19924P1"/>
    <property type="match status" value="1"/>
</dbReference>
<dbReference type="Proteomes" id="UP000494165">
    <property type="component" value="Unassembled WGS sequence"/>
</dbReference>
<dbReference type="CDD" id="cd08066">
    <property type="entry name" value="MPN_AMSH_like"/>
    <property type="match status" value="1"/>
</dbReference>
<keyword evidence="5" id="KW-0833">Ubl conjugation pathway</keyword>
<dbReference type="SMART" id="SM00232">
    <property type="entry name" value="JAB_MPN"/>
    <property type="match status" value="1"/>
</dbReference>
<evidence type="ECO:0000256" key="5">
    <source>
        <dbReference type="ARBA" id="ARBA00022786"/>
    </source>
</evidence>
<dbReference type="GO" id="GO:0016020">
    <property type="term" value="C:membrane"/>
    <property type="evidence" value="ECO:0007669"/>
    <property type="project" value="TreeGrafter"/>
</dbReference>
<keyword evidence="13" id="KW-1185">Reference proteome</keyword>
<evidence type="ECO:0000256" key="9">
    <source>
        <dbReference type="SAM" id="Coils"/>
    </source>
</evidence>
<feature type="region of interest" description="Disordered" evidence="10">
    <location>
        <begin position="1"/>
        <end position="26"/>
    </location>
</feature>
<dbReference type="Gene3D" id="3.40.140.10">
    <property type="entry name" value="Cytidine Deaminase, domain 2"/>
    <property type="match status" value="1"/>
</dbReference>
<comment type="cofactor">
    <cofactor evidence="1">
        <name>Zn(2+)</name>
        <dbReference type="ChEBI" id="CHEBI:29105"/>
    </cofactor>
</comment>
<dbReference type="SUPFAM" id="SSF140856">
    <property type="entry name" value="USP8 N-terminal domain-like"/>
    <property type="match status" value="1"/>
</dbReference>
<dbReference type="GO" id="GO:0140492">
    <property type="term" value="F:metal-dependent deubiquitinase activity"/>
    <property type="evidence" value="ECO:0007669"/>
    <property type="project" value="InterPro"/>
</dbReference>
<dbReference type="InterPro" id="IPR000555">
    <property type="entry name" value="JAMM/MPN+_dom"/>
</dbReference>
<dbReference type="FunFam" id="3.40.140.10:FF:000010">
    <property type="entry name" value="AMSH-like protease isoform X1"/>
    <property type="match status" value="1"/>
</dbReference>
<evidence type="ECO:0000256" key="7">
    <source>
        <dbReference type="ARBA" id="ARBA00022833"/>
    </source>
</evidence>
<dbReference type="InterPro" id="IPR015063">
    <property type="entry name" value="USP8_dimer"/>
</dbReference>
<evidence type="ECO:0000313" key="12">
    <source>
        <dbReference type="EMBL" id="CAB3377444.1"/>
    </source>
</evidence>
<feature type="region of interest" description="Disordered" evidence="10">
    <location>
        <begin position="236"/>
        <end position="264"/>
    </location>
</feature>
<dbReference type="Pfam" id="PF01398">
    <property type="entry name" value="JAB"/>
    <property type="match status" value="1"/>
</dbReference>
<keyword evidence="9" id="KW-0175">Coiled coil</keyword>
<evidence type="ECO:0000256" key="10">
    <source>
        <dbReference type="SAM" id="MobiDB-lite"/>
    </source>
</evidence>
<evidence type="ECO:0000256" key="3">
    <source>
        <dbReference type="ARBA" id="ARBA00022670"/>
    </source>
</evidence>
<proteinExistence type="inferred from homology"/>
<dbReference type="GO" id="GO:0070536">
    <property type="term" value="P:protein K63-linked deubiquitination"/>
    <property type="evidence" value="ECO:0007669"/>
    <property type="project" value="InterPro"/>
</dbReference>
<evidence type="ECO:0000256" key="4">
    <source>
        <dbReference type="ARBA" id="ARBA00022723"/>
    </source>
</evidence>
<dbReference type="AlphaFoldDB" id="A0A8S1D948"/>
<dbReference type="GO" id="GO:0046872">
    <property type="term" value="F:metal ion binding"/>
    <property type="evidence" value="ECO:0007669"/>
    <property type="project" value="UniProtKB-KW"/>
</dbReference>
<evidence type="ECO:0000259" key="11">
    <source>
        <dbReference type="PROSITE" id="PS50249"/>
    </source>
</evidence>